<evidence type="ECO:0000256" key="6">
    <source>
        <dbReference type="ARBA" id="ARBA00022490"/>
    </source>
</evidence>
<accession>A0A9Q1H4Q6</accession>
<comment type="catalytic activity">
    <reaction evidence="10">
        <text>O-phospho-L-seryl-[protein] + H2O = L-seryl-[protein] + phosphate</text>
        <dbReference type="Rhea" id="RHEA:20629"/>
        <dbReference type="Rhea" id="RHEA-COMP:9863"/>
        <dbReference type="Rhea" id="RHEA-COMP:11604"/>
        <dbReference type="ChEBI" id="CHEBI:15377"/>
        <dbReference type="ChEBI" id="CHEBI:29999"/>
        <dbReference type="ChEBI" id="CHEBI:43474"/>
        <dbReference type="ChEBI" id="CHEBI:83421"/>
        <dbReference type="EC" id="3.1.3.16"/>
    </reaction>
</comment>
<evidence type="ECO:0000256" key="1">
    <source>
        <dbReference type="ARBA" id="ARBA00004123"/>
    </source>
</evidence>
<dbReference type="EC" id="3.1.3.16" evidence="5"/>
<dbReference type="SMART" id="SM00404">
    <property type="entry name" value="PTPc_motif"/>
    <property type="match status" value="1"/>
</dbReference>
<keyword evidence="7" id="KW-0378">Hydrolase</keyword>
<dbReference type="PROSITE" id="PS50054">
    <property type="entry name" value="TYR_PHOSPHATASE_DUAL"/>
    <property type="match status" value="1"/>
</dbReference>
<dbReference type="PANTHER" id="PTHR23339">
    <property type="entry name" value="TYROSINE SPECIFIC PROTEIN PHOSPHATASE AND DUAL SPECIFICITY PROTEIN PHOSPHATASE"/>
    <property type="match status" value="1"/>
</dbReference>
<sequence>MPATTPPPFFSWVVPNKLAAHGLPSSASEVQYLEEVGIKHVAVLMKERQPPVEEAPSINWSFIGIEDFTAPTIQQVQDFLDVVKKGIDQNEAVSVHCFRGRGRTGTMLACYFVKFENLSADEAIKKVRDLRPGSIETKDQEDLVGDFYEYCKTEKAEEKD</sequence>
<evidence type="ECO:0000313" key="18">
    <source>
        <dbReference type="Proteomes" id="UP001152320"/>
    </source>
</evidence>
<dbReference type="GO" id="GO:0005634">
    <property type="term" value="C:nucleus"/>
    <property type="evidence" value="ECO:0007669"/>
    <property type="project" value="UniProtKB-SubCell"/>
</dbReference>
<feature type="domain" description="Tyrosine-protein phosphatase" evidence="15">
    <location>
        <begin position="9"/>
        <end position="156"/>
    </location>
</feature>
<feature type="domain" description="Tyrosine specific protein phosphatases" evidence="16">
    <location>
        <begin position="77"/>
        <end position="142"/>
    </location>
</feature>
<comment type="caution">
    <text evidence="17">The sequence shown here is derived from an EMBL/GenBank/DDBJ whole genome shotgun (WGS) entry which is preliminary data.</text>
</comment>
<evidence type="ECO:0000256" key="5">
    <source>
        <dbReference type="ARBA" id="ARBA00013081"/>
    </source>
</evidence>
<dbReference type="Gene3D" id="3.90.190.10">
    <property type="entry name" value="Protein tyrosine phosphatase superfamily"/>
    <property type="match status" value="1"/>
</dbReference>
<comment type="catalytic activity">
    <reaction evidence="11">
        <text>O-phospho-L-threonyl-[protein] + H2O = L-threonyl-[protein] + phosphate</text>
        <dbReference type="Rhea" id="RHEA:47004"/>
        <dbReference type="Rhea" id="RHEA-COMP:11060"/>
        <dbReference type="Rhea" id="RHEA-COMP:11605"/>
        <dbReference type="ChEBI" id="CHEBI:15377"/>
        <dbReference type="ChEBI" id="CHEBI:30013"/>
        <dbReference type="ChEBI" id="CHEBI:43474"/>
        <dbReference type="ChEBI" id="CHEBI:61977"/>
        <dbReference type="EC" id="3.1.3.16"/>
    </reaction>
</comment>
<dbReference type="Pfam" id="PF22784">
    <property type="entry name" value="PTP-SAK"/>
    <property type="match status" value="1"/>
</dbReference>
<dbReference type="CDD" id="cd14504">
    <property type="entry name" value="DUSP23"/>
    <property type="match status" value="1"/>
</dbReference>
<keyword evidence="18" id="KW-1185">Reference proteome</keyword>
<evidence type="ECO:0000256" key="9">
    <source>
        <dbReference type="ARBA" id="ARBA00023242"/>
    </source>
</evidence>
<evidence type="ECO:0000256" key="4">
    <source>
        <dbReference type="ARBA" id="ARBA00013064"/>
    </source>
</evidence>
<evidence type="ECO:0000313" key="17">
    <source>
        <dbReference type="EMBL" id="KAJ8033224.1"/>
    </source>
</evidence>
<evidence type="ECO:0000256" key="12">
    <source>
        <dbReference type="ARBA" id="ARBA00053915"/>
    </source>
</evidence>
<dbReference type="PROSITE" id="PS00383">
    <property type="entry name" value="TYR_PHOSPHATASE_1"/>
    <property type="match status" value="1"/>
</dbReference>
<evidence type="ECO:0000256" key="8">
    <source>
        <dbReference type="ARBA" id="ARBA00022912"/>
    </source>
</evidence>
<keyword evidence="8" id="KW-0904">Protein phosphatase</keyword>
<protein>
    <recommendedName>
        <fullName evidence="13">Dual specificity protein phosphatase 23</fullName>
        <ecNumber evidence="5">3.1.3.16</ecNumber>
        <ecNumber evidence="4">3.1.3.48</ecNumber>
    </recommendedName>
    <alternativeName>
        <fullName evidence="14">Low molecular mass dual specificity phosphatase 3</fullName>
    </alternativeName>
</protein>
<dbReference type="Proteomes" id="UP001152320">
    <property type="component" value="Chromosome 11"/>
</dbReference>
<dbReference type="InterPro" id="IPR020422">
    <property type="entry name" value="TYR_PHOSPHATASE_DUAL_dom"/>
</dbReference>
<dbReference type="EMBL" id="JAIZAY010000011">
    <property type="protein sequence ID" value="KAJ8033224.1"/>
    <property type="molecule type" value="Genomic_DNA"/>
</dbReference>
<comment type="function">
    <text evidence="12">Protein phosphatase that mediates dephosphorylation of proteins phosphorylated on Tyr and Ser/Thr residues. In vitro, it can dephosphorylate p44-ERK1 (MAPK3) but not p54 SAPK-beta (MAPK10) in vitro. Able to enhance activation of JNK and p38 (MAPK14).</text>
</comment>
<organism evidence="17 18">
    <name type="scientific">Holothuria leucospilota</name>
    <name type="common">Black long sea cucumber</name>
    <name type="synonym">Mertensiothuria leucospilota</name>
    <dbReference type="NCBI Taxonomy" id="206669"/>
    <lineage>
        <taxon>Eukaryota</taxon>
        <taxon>Metazoa</taxon>
        <taxon>Echinodermata</taxon>
        <taxon>Eleutherozoa</taxon>
        <taxon>Echinozoa</taxon>
        <taxon>Holothuroidea</taxon>
        <taxon>Aspidochirotacea</taxon>
        <taxon>Aspidochirotida</taxon>
        <taxon>Holothuriidae</taxon>
        <taxon>Holothuria</taxon>
    </lineage>
</organism>
<dbReference type="PROSITE" id="PS50056">
    <property type="entry name" value="TYR_PHOSPHATASE_2"/>
    <property type="match status" value="1"/>
</dbReference>
<evidence type="ECO:0000259" key="16">
    <source>
        <dbReference type="PROSITE" id="PS50056"/>
    </source>
</evidence>
<dbReference type="AlphaFoldDB" id="A0A9Q1H4Q6"/>
<evidence type="ECO:0000256" key="14">
    <source>
        <dbReference type="ARBA" id="ARBA00081937"/>
    </source>
</evidence>
<evidence type="ECO:0000256" key="13">
    <source>
        <dbReference type="ARBA" id="ARBA00068789"/>
    </source>
</evidence>
<keyword evidence="9" id="KW-0539">Nucleus</keyword>
<reference evidence="17" key="1">
    <citation type="submission" date="2021-10" db="EMBL/GenBank/DDBJ databases">
        <title>Tropical sea cucumber genome reveals ecological adaptation and Cuvierian tubules defense mechanism.</title>
        <authorList>
            <person name="Chen T."/>
        </authorList>
    </citation>
    <scope>NUCLEOTIDE SEQUENCE</scope>
    <source>
        <strain evidence="17">Nanhai2018</strain>
        <tissue evidence="17">Muscle</tissue>
    </source>
</reference>
<dbReference type="OrthoDB" id="19045at2759"/>
<dbReference type="FunFam" id="3.90.190.10:FF:000063">
    <property type="entry name" value="Dual specificity phosphatase 23"/>
    <property type="match status" value="1"/>
</dbReference>
<evidence type="ECO:0000256" key="7">
    <source>
        <dbReference type="ARBA" id="ARBA00022801"/>
    </source>
</evidence>
<dbReference type="GO" id="GO:0005829">
    <property type="term" value="C:cytosol"/>
    <property type="evidence" value="ECO:0007669"/>
    <property type="project" value="UniProtKB-SubCell"/>
</dbReference>
<dbReference type="InterPro" id="IPR029021">
    <property type="entry name" value="Prot-tyrosine_phosphatase-like"/>
</dbReference>
<dbReference type="GO" id="GO:0004725">
    <property type="term" value="F:protein tyrosine phosphatase activity"/>
    <property type="evidence" value="ECO:0007669"/>
    <property type="project" value="UniProtKB-EC"/>
</dbReference>
<dbReference type="InterPro" id="IPR050561">
    <property type="entry name" value="PTP"/>
</dbReference>
<evidence type="ECO:0000256" key="3">
    <source>
        <dbReference type="ARBA" id="ARBA00008601"/>
    </source>
</evidence>
<comment type="subcellular location">
    <subcellularLocation>
        <location evidence="2">Cytoplasm</location>
        <location evidence="2">Cytosol</location>
    </subcellularLocation>
    <subcellularLocation>
        <location evidence="1">Nucleus</location>
    </subcellularLocation>
</comment>
<dbReference type="InterPro" id="IPR016130">
    <property type="entry name" value="Tyr_Pase_AS"/>
</dbReference>
<comment type="similarity">
    <text evidence="3">Belongs to the protein-tyrosine phosphatase family. Non-receptor class dual specificity subfamily.</text>
</comment>
<dbReference type="SUPFAM" id="SSF52799">
    <property type="entry name" value="(Phosphotyrosine protein) phosphatases II"/>
    <property type="match status" value="1"/>
</dbReference>
<dbReference type="SMART" id="SM00195">
    <property type="entry name" value="DSPc"/>
    <property type="match status" value="1"/>
</dbReference>
<dbReference type="InterPro" id="IPR000387">
    <property type="entry name" value="Tyr_Pase_dom"/>
</dbReference>
<dbReference type="InterPro" id="IPR057023">
    <property type="entry name" value="PTP-SAK"/>
</dbReference>
<proteinExistence type="inferred from homology"/>
<dbReference type="InterPro" id="IPR003595">
    <property type="entry name" value="Tyr_Pase_cat"/>
</dbReference>
<evidence type="ECO:0000259" key="15">
    <source>
        <dbReference type="PROSITE" id="PS50054"/>
    </source>
</evidence>
<evidence type="ECO:0000256" key="10">
    <source>
        <dbReference type="ARBA" id="ARBA00047761"/>
    </source>
</evidence>
<gene>
    <name evidence="17" type="ORF">HOLleu_23395</name>
</gene>
<name>A0A9Q1H4Q6_HOLLE</name>
<dbReference type="EC" id="3.1.3.48" evidence="4"/>
<keyword evidence="6" id="KW-0963">Cytoplasm</keyword>
<evidence type="ECO:0000256" key="11">
    <source>
        <dbReference type="ARBA" id="ARBA00048336"/>
    </source>
</evidence>
<evidence type="ECO:0000256" key="2">
    <source>
        <dbReference type="ARBA" id="ARBA00004514"/>
    </source>
</evidence>
<dbReference type="GO" id="GO:0004722">
    <property type="term" value="F:protein serine/threonine phosphatase activity"/>
    <property type="evidence" value="ECO:0007669"/>
    <property type="project" value="UniProtKB-EC"/>
</dbReference>